<keyword evidence="2" id="KW-0812">Transmembrane</keyword>
<dbReference type="OMA" id="MAILFTQ"/>
<dbReference type="RefSeq" id="XP_008074095.1">
    <property type="nucleotide sequence ID" value="XM_008075904.1"/>
</dbReference>
<dbReference type="AlphaFoldDB" id="L2GUY2"/>
<dbReference type="InParanoid" id="L2GUY2"/>
<evidence type="ECO:0000256" key="1">
    <source>
        <dbReference type="PROSITE-ProRule" id="PRU00290"/>
    </source>
</evidence>
<dbReference type="Proteomes" id="UP000011081">
    <property type="component" value="Unassembled WGS sequence"/>
</dbReference>
<dbReference type="OrthoDB" id="1719357at2759"/>
<name>L2GUY2_VAVCU</name>
<feature type="domain" description="V-SNARE coiled-coil homology" evidence="3">
    <location>
        <begin position="122"/>
        <end position="182"/>
    </location>
</feature>
<keyword evidence="5" id="KW-1185">Reference proteome</keyword>
<evidence type="ECO:0000259" key="3">
    <source>
        <dbReference type="PROSITE" id="PS50892"/>
    </source>
</evidence>
<gene>
    <name evidence="4" type="ORF">VCUG_01075</name>
</gene>
<keyword evidence="2" id="KW-0472">Membrane</keyword>
<accession>L2GUY2</accession>
<reference evidence="5" key="1">
    <citation type="submission" date="2011-03" db="EMBL/GenBank/DDBJ databases">
        <title>The genome sequence of Vavraia culicis strain floridensis.</title>
        <authorList>
            <consortium name="The Broad Institute Genome Sequencing Platform"/>
            <person name="Cuomo C."/>
            <person name="Becnel J."/>
            <person name="Sanscrainte N."/>
            <person name="Young S.K."/>
            <person name="Zeng Q."/>
            <person name="Gargeya S."/>
            <person name="Fitzgerald M."/>
            <person name="Haas B."/>
            <person name="Abouelleil A."/>
            <person name="Alvarado L."/>
            <person name="Arachchi H.M."/>
            <person name="Berlin A."/>
            <person name="Chapman S.B."/>
            <person name="Gearin G."/>
            <person name="Goldberg J."/>
            <person name="Griggs A."/>
            <person name="Gujja S."/>
            <person name="Hansen M."/>
            <person name="Heiman D."/>
            <person name="Howarth C."/>
            <person name="Larimer J."/>
            <person name="Lui A."/>
            <person name="MacDonald P.J.P."/>
            <person name="McCowen C."/>
            <person name="Montmayeur A."/>
            <person name="Murphy C."/>
            <person name="Neiman D."/>
            <person name="Pearson M."/>
            <person name="Priest M."/>
            <person name="Roberts A."/>
            <person name="Saif S."/>
            <person name="Shea T."/>
            <person name="Sisk P."/>
            <person name="Stolte C."/>
            <person name="Sykes S."/>
            <person name="Wortman J."/>
            <person name="Nusbaum C."/>
            <person name="Birren B."/>
        </authorList>
    </citation>
    <scope>NUCLEOTIDE SEQUENCE [LARGE SCALE GENOMIC DNA]</scope>
    <source>
        <strain evidence="5">floridensis</strain>
    </source>
</reference>
<dbReference type="HOGENOM" id="CLU_1507003_0_0_1"/>
<dbReference type="VEuPathDB" id="MicrosporidiaDB:VCUG_01075"/>
<dbReference type="SUPFAM" id="SSF58038">
    <property type="entry name" value="SNARE fusion complex"/>
    <property type="match status" value="1"/>
</dbReference>
<evidence type="ECO:0000256" key="2">
    <source>
        <dbReference type="SAM" id="Phobius"/>
    </source>
</evidence>
<dbReference type="InterPro" id="IPR042855">
    <property type="entry name" value="V_SNARE_CC"/>
</dbReference>
<protein>
    <recommendedName>
        <fullName evidence="3">V-SNARE coiled-coil homology domain-containing protein</fullName>
    </recommendedName>
</protein>
<keyword evidence="1" id="KW-0175">Coiled coil</keyword>
<proteinExistence type="predicted"/>
<feature type="transmembrane region" description="Helical" evidence="2">
    <location>
        <begin position="184"/>
        <end position="202"/>
    </location>
</feature>
<evidence type="ECO:0000313" key="5">
    <source>
        <dbReference type="Proteomes" id="UP000011081"/>
    </source>
</evidence>
<evidence type="ECO:0000313" key="4">
    <source>
        <dbReference type="EMBL" id="ELA47424.1"/>
    </source>
</evidence>
<dbReference type="PROSITE" id="PS50892">
    <property type="entry name" value="V_SNARE"/>
    <property type="match status" value="1"/>
</dbReference>
<dbReference type="GeneID" id="19878957"/>
<dbReference type="Gene3D" id="1.20.5.110">
    <property type="match status" value="1"/>
</dbReference>
<dbReference type="STRING" id="948595.L2GUY2"/>
<sequence length="203" mass="23848">MAILYLQLCDKKNRSILTNIYSRLGKKAIENDSVYNELRKIITAMPEDKQLFKYDSSNNQYVFFLQLSTLYVYASIVDDVTAPKDITAFYNMLTKDLEENGRETGFEKRVAELMNTFNSERSNDEIQKEVLKARDVCAKSLNTLVNRGEELDKLNVLADELSTKVSKFQSESRRMFMENRLRQYFVYVLIVVIIFIIYYIIFK</sequence>
<keyword evidence="2" id="KW-1133">Transmembrane helix</keyword>
<dbReference type="EMBL" id="GL877418">
    <property type="protein sequence ID" value="ELA47424.1"/>
    <property type="molecule type" value="Genomic_DNA"/>
</dbReference>
<dbReference type="Pfam" id="PF00957">
    <property type="entry name" value="Synaptobrevin"/>
    <property type="match status" value="1"/>
</dbReference>
<organism evidence="4 5">
    <name type="scientific">Vavraia culicis (isolate floridensis)</name>
    <name type="common">Microsporidian parasite</name>
    <dbReference type="NCBI Taxonomy" id="948595"/>
    <lineage>
        <taxon>Eukaryota</taxon>
        <taxon>Fungi</taxon>
        <taxon>Fungi incertae sedis</taxon>
        <taxon>Microsporidia</taxon>
        <taxon>Pleistophoridae</taxon>
        <taxon>Vavraia</taxon>
    </lineage>
</organism>